<dbReference type="AlphaFoldDB" id="A0A0B7IPP2"/>
<accession>A0A0B7IPP2</accession>
<dbReference type="RefSeq" id="WP_042008852.1">
    <property type="nucleotide sequence ID" value="NZ_CDOL01000246.1"/>
</dbReference>
<proteinExistence type="predicted"/>
<name>A0A0B7IPP2_9FLAO</name>
<reference evidence="1 2" key="1">
    <citation type="submission" date="2015-01" db="EMBL/GenBank/DDBJ databases">
        <authorList>
            <person name="Xiang T."/>
            <person name="Song Y."/>
            <person name="Huang L."/>
            <person name="Wang B."/>
            <person name="Wu P."/>
        </authorList>
    </citation>
    <scope>NUCLEOTIDE SEQUENCE [LARGE SCALE GENOMIC DNA]</scope>
    <source>
        <strain evidence="1 2">CcD93</strain>
    </source>
</reference>
<protein>
    <submittedName>
        <fullName evidence="1">Uncharacterized protein</fullName>
    </submittedName>
</protein>
<organism evidence="1 2">
    <name type="scientific">Capnocytophaga canis</name>
    <dbReference type="NCBI Taxonomy" id="1848903"/>
    <lineage>
        <taxon>Bacteria</taxon>
        <taxon>Pseudomonadati</taxon>
        <taxon>Bacteroidota</taxon>
        <taxon>Flavobacteriia</taxon>
        <taxon>Flavobacteriales</taxon>
        <taxon>Flavobacteriaceae</taxon>
        <taxon>Capnocytophaga</taxon>
    </lineage>
</organism>
<sequence>MDLIKAQTSKQFSEILEKHVPIYERIILKKSPYGRFVDSNFWETFVCIENLIKNVNDTETFEQGIIELLEHHNFMIGEFCLIVPNSDEAVMLDNLRKDFLDICINYLSTAKGIVLSKEKVSDIHSFCFSNFYKSFKDKKLKKLNIISR</sequence>
<dbReference type="EMBL" id="CDOL01000246">
    <property type="protein sequence ID" value="CEN53775.1"/>
    <property type="molecule type" value="Genomic_DNA"/>
</dbReference>
<evidence type="ECO:0000313" key="1">
    <source>
        <dbReference type="EMBL" id="CEN53775.1"/>
    </source>
</evidence>
<evidence type="ECO:0000313" key="2">
    <source>
        <dbReference type="Proteomes" id="UP000038200"/>
    </source>
</evidence>
<gene>
    <name evidence="1" type="ORF">CCAND93_560004</name>
</gene>
<dbReference type="Proteomes" id="UP000038200">
    <property type="component" value="Unassembled WGS sequence"/>
</dbReference>